<keyword evidence="3" id="KW-0802">TPR repeat</keyword>
<dbReference type="Proteomes" id="UP000694308">
    <property type="component" value="Unassembled WGS sequence"/>
</dbReference>
<dbReference type="Pfam" id="PF03704">
    <property type="entry name" value="BTAD"/>
    <property type="match status" value="1"/>
</dbReference>
<proteinExistence type="predicted"/>
<feature type="domain" description="Bacterial transcriptional activator" evidence="4">
    <location>
        <begin position="97"/>
        <end position="240"/>
    </location>
</feature>
<evidence type="ECO:0000313" key="5">
    <source>
        <dbReference type="EMBL" id="MBV7274776.1"/>
    </source>
</evidence>
<reference evidence="5" key="1">
    <citation type="submission" date="2020-12" db="EMBL/GenBank/DDBJ databases">
        <title>Clostridium thailandense sp. nov., a novel acetogenic bacterium isolated from peat land soil in Thailand.</title>
        <authorList>
            <person name="Chaikitkaew S."/>
            <person name="Birkeland N.K."/>
        </authorList>
    </citation>
    <scope>NUCLEOTIDE SEQUENCE</scope>
    <source>
        <strain evidence="5">PL3</strain>
    </source>
</reference>
<dbReference type="InterPro" id="IPR041664">
    <property type="entry name" value="AAA_16"/>
</dbReference>
<comment type="caution">
    <text evidence="5">The sequence shown here is derived from an EMBL/GenBank/DDBJ whole genome shotgun (WGS) entry which is preliminary data.</text>
</comment>
<keyword evidence="6" id="KW-1185">Reference proteome</keyword>
<dbReference type="EMBL" id="JAEEGC010000098">
    <property type="protein sequence ID" value="MBV7274776.1"/>
    <property type="molecule type" value="Genomic_DNA"/>
</dbReference>
<dbReference type="InterPro" id="IPR005158">
    <property type="entry name" value="BTAD"/>
</dbReference>
<evidence type="ECO:0000256" key="3">
    <source>
        <dbReference type="PROSITE-ProRule" id="PRU00339"/>
    </source>
</evidence>
<dbReference type="RefSeq" id="WP_218321836.1">
    <property type="nucleotide sequence ID" value="NZ_JAEEGC010000098.1"/>
</dbReference>
<accession>A0A949WS73</accession>
<evidence type="ECO:0000313" key="6">
    <source>
        <dbReference type="Proteomes" id="UP000694308"/>
    </source>
</evidence>
<name>A0A949WS73_9CLOT</name>
<sequence length="939" mass="111332">MIIINANLLGIPEVLKEENKIYFPYRKSEALFYYILMKKQVSRDSVVDLLWGNIDEDVAKKNLRNAVYSIKKIFNEEIIVSPKRPLLMLNPNIQFNCDVYKFLDEKKQDKLLENNVDEETVKLYKGDFLEGFYVKDAEVFEEWMIQERERIKERYIYKLTKCIENFMKEKNVKGAKNYCKKLFYVDDFNEQAYRSLMTIYMEEGKYGKAVYTYNVLKEKLKKDLGVSPDEKTEELYKEITKLKNNIEKNKGFGSLEFFYGRVKELDILMNNFKSFMEVDSSKTILIKGDAGIGKTRIVCEFFNNIKNENLSIISTNCYQAEEEYILKPWNLIFEKIFKVLINEGIKLPQPIYRVIASIFPNFDIENSCEYIEPLEKWDMLKYQAIESAAIDIINRICKKKRMILFFDDIQWIDQMSLDLMKNIILNLRNKRIMIIFACRSGYVKKIDDFNTFMRLRDIITEIEVNPLNSEETIDFAKKLLPSSSFSKEDEESMYLNTEGNLFFLVEYLNNFKDKKTPSMISSKMQDILKTRLYNLSDNARRLLSIISIFFDMVKVEEIQELVGENYLEIMYSIDELQKKALIKEVYSNNEIGIIFNHIKMREYVYSELSNLEKSFLHKKAAEIIEKRLKNNVQDFPLYSKLIYHHKGCNNRLKELEYKIKNLNVYLTNKHEIFPILYNNYCCEEYLLTEDKVKDKFEEINKIIKDLKNKDADREKLNVIGMEFSYIVGRDYIRKGEYERGFSIIYGLIKNSIDIQNYQLALQCYKQVVYYSMNISNFPLMKEYIDKAIEISTEHHYDNEIPVMLRLKGYEKIMSGELDEGEKILKKAIDLFNNLGNKERYILNIAAAYDFIGESKMVKKEYDEALKYYELAINMCIERDIRLGLPIFYTNAGQALYEIGQYNEAYNYISKALELYGELNFVWGRDKADNLHEILLRTES</sequence>
<dbReference type="AlphaFoldDB" id="A0A949WS73"/>
<dbReference type="PROSITE" id="PS50005">
    <property type="entry name" value="TPR"/>
    <property type="match status" value="2"/>
</dbReference>
<dbReference type="GO" id="GO:0005737">
    <property type="term" value="C:cytoplasm"/>
    <property type="evidence" value="ECO:0007669"/>
    <property type="project" value="TreeGrafter"/>
</dbReference>
<evidence type="ECO:0000259" key="4">
    <source>
        <dbReference type="SMART" id="SM01043"/>
    </source>
</evidence>
<organism evidence="5 6">
    <name type="scientific">Clostridium thailandense</name>
    <dbReference type="NCBI Taxonomy" id="2794346"/>
    <lineage>
        <taxon>Bacteria</taxon>
        <taxon>Bacillati</taxon>
        <taxon>Bacillota</taxon>
        <taxon>Clostridia</taxon>
        <taxon>Eubacteriales</taxon>
        <taxon>Clostridiaceae</taxon>
        <taxon>Clostridium</taxon>
    </lineage>
</organism>
<keyword evidence="1" id="KW-0547">Nucleotide-binding</keyword>
<dbReference type="PANTHER" id="PTHR16305">
    <property type="entry name" value="TESTICULAR SOLUBLE ADENYLYL CYCLASE"/>
    <property type="match status" value="1"/>
</dbReference>
<keyword evidence="2" id="KW-0067">ATP-binding</keyword>
<dbReference type="GO" id="GO:0004016">
    <property type="term" value="F:adenylate cyclase activity"/>
    <property type="evidence" value="ECO:0007669"/>
    <property type="project" value="TreeGrafter"/>
</dbReference>
<feature type="repeat" description="TPR" evidence="3">
    <location>
        <begin position="885"/>
        <end position="918"/>
    </location>
</feature>
<dbReference type="SMART" id="SM00028">
    <property type="entry name" value="TPR"/>
    <property type="match status" value="3"/>
</dbReference>
<evidence type="ECO:0000256" key="1">
    <source>
        <dbReference type="ARBA" id="ARBA00022741"/>
    </source>
</evidence>
<dbReference type="SMART" id="SM01043">
    <property type="entry name" value="BTAD"/>
    <property type="match status" value="1"/>
</dbReference>
<dbReference type="InterPro" id="IPR019734">
    <property type="entry name" value="TPR_rpt"/>
</dbReference>
<feature type="repeat" description="TPR" evidence="3">
    <location>
        <begin position="845"/>
        <end position="878"/>
    </location>
</feature>
<protein>
    <submittedName>
        <fullName evidence="5">AAA family ATPase</fullName>
    </submittedName>
</protein>
<dbReference type="PANTHER" id="PTHR16305:SF28">
    <property type="entry name" value="GUANYLATE CYCLASE DOMAIN-CONTAINING PROTEIN"/>
    <property type="match status" value="1"/>
</dbReference>
<gene>
    <name evidence="5" type="ORF">I6U48_17920</name>
</gene>
<dbReference type="GO" id="GO:0005524">
    <property type="term" value="F:ATP binding"/>
    <property type="evidence" value="ECO:0007669"/>
    <property type="project" value="UniProtKB-KW"/>
</dbReference>
<evidence type="ECO:0000256" key="2">
    <source>
        <dbReference type="ARBA" id="ARBA00022840"/>
    </source>
</evidence>
<dbReference type="Pfam" id="PF13191">
    <property type="entry name" value="AAA_16"/>
    <property type="match status" value="1"/>
</dbReference>